<name>A0ABX1CT62_9SPHN</name>
<dbReference type="InterPro" id="IPR051915">
    <property type="entry name" value="Cellulose_Degrad_GH3"/>
</dbReference>
<dbReference type="Pfam" id="PF01915">
    <property type="entry name" value="Glyco_hydro_3_C"/>
    <property type="match status" value="1"/>
</dbReference>
<dbReference type="SUPFAM" id="SSF52279">
    <property type="entry name" value="Beta-D-glucan exohydrolase, C-terminal domain"/>
    <property type="match status" value="1"/>
</dbReference>
<dbReference type="EMBL" id="JAAVJH010000011">
    <property type="protein sequence ID" value="NJR79991.1"/>
    <property type="molecule type" value="Genomic_DNA"/>
</dbReference>
<keyword evidence="7" id="KW-1185">Reference proteome</keyword>
<dbReference type="Gene3D" id="2.60.120.430">
    <property type="entry name" value="Galactose-binding lectin"/>
    <property type="match status" value="1"/>
</dbReference>
<dbReference type="PANTHER" id="PTHR30620:SF77">
    <property type="entry name" value="LYSOSOMAL BETA GLUCOSIDASE-LIKE"/>
    <property type="match status" value="1"/>
</dbReference>
<dbReference type="GO" id="GO:0016787">
    <property type="term" value="F:hydrolase activity"/>
    <property type="evidence" value="ECO:0007669"/>
    <property type="project" value="UniProtKB-KW"/>
</dbReference>
<dbReference type="InterPro" id="IPR041443">
    <property type="entry name" value="Exop_C"/>
</dbReference>
<dbReference type="Pfam" id="PF18559">
    <property type="entry name" value="Exop_C"/>
    <property type="match status" value="1"/>
</dbReference>
<proteinExistence type="predicted"/>
<dbReference type="InterPro" id="IPR017853">
    <property type="entry name" value="GH"/>
</dbReference>
<dbReference type="Gene3D" id="3.40.50.1700">
    <property type="entry name" value="Glycoside hydrolase family 3 C-terminal domain"/>
    <property type="match status" value="1"/>
</dbReference>
<evidence type="ECO:0000256" key="1">
    <source>
        <dbReference type="ARBA" id="ARBA00022801"/>
    </source>
</evidence>
<dbReference type="Pfam" id="PF00933">
    <property type="entry name" value="Glyco_hydro_3"/>
    <property type="match status" value="1"/>
</dbReference>
<evidence type="ECO:0000313" key="6">
    <source>
        <dbReference type="EMBL" id="NJR79991.1"/>
    </source>
</evidence>
<comment type="caution">
    <text evidence="6">The sequence shown here is derived from an EMBL/GenBank/DDBJ whole genome shotgun (WGS) entry which is preliminary data.</text>
</comment>
<feature type="domain" description="Glycoside hydrolase family 3 N-terminal" evidence="3">
    <location>
        <begin position="60"/>
        <end position="383"/>
    </location>
</feature>
<feature type="domain" description="ExoP galactose-binding-like" evidence="5">
    <location>
        <begin position="669"/>
        <end position="818"/>
    </location>
</feature>
<evidence type="ECO:0000313" key="7">
    <source>
        <dbReference type="Proteomes" id="UP000732399"/>
    </source>
</evidence>
<feature type="compositionally biased region" description="Low complexity" evidence="2">
    <location>
        <begin position="14"/>
        <end position="27"/>
    </location>
</feature>
<evidence type="ECO:0000256" key="2">
    <source>
        <dbReference type="SAM" id="MobiDB-lite"/>
    </source>
</evidence>
<sequence length="833" mass="86510">MLAVGSLTSALPAGAGEAQQPAAADGATTVHPAQWPAPRWPLARDAAVERRIADLVRRMTLEEKVGQVIQADIASVTPDDVRRYHLGSVLNGGNSGPGGDDLAPAPKWLALADAFYAASTDRRDGGVGIPLIWGTDAVHGHSNIVGATLFPHNVGLGAANDPALVERIGRATAAEIRVTGQEWTFAPTVAVPQDARWGRAYEGYSSDPALVARYTGAMVRGLQGPAGGGALLKGPYVLASTKHFLADGGTFEGRDQGDARIGEDTLRDVHGRPYGPAIENGVATVMTSFSSWNGLKIAANRGLVTDVLKGRMNFDGFVVTDWNAHGQLPGCTNASCPVAINAGVDMYMAPDSWKPLYHSLLAQAKDGTVPIARLDDAVTRILRTKMRLGLFEAGKPSSRLLAGRWDLLGAPAHRALAREAVGKSLVLLKNQGVLPVKAGARVLVAGDGADDVARQSGGWTLTWQGTGLTRANFPGATSIYDGLREAVTRGGGTATLSADGRFTTKPDVAIVVFGETPYAEFQGDLKTLQLRADQRGPVETMRRLKAQGVPVVAVMLTGRPLFAGPELNLADAFVVAWLPGSEGAGVADRLIAPPGGQAGGKRAPGFTGRLSMPWPATARADGPVLFPLGYGLTGREAARRWTPVSEDPGVADGDEGGVFLSDGAPAAGWSLRVEGATGESTRITTLPAVAAGGRVRVTAVDARVQEGARRFDLAGGGVQQVALAAKSPLDLTRQSNGDVMLVATIRFDTRPAADAVLLAQCGRGCAETVPLAPAAAATGKFVTLGVPLKCLGPDLSAVEVPFALRASGRMSFTLARVALGTVADRVLACPPAR</sequence>
<protein>
    <submittedName>
        <fullName evidence="6">Glycoside hydrolase family 3 protein</fullName>
    </submittedName>
</protein>
<dbReference type="PRINTS" id="PR00133">
    <property type="entry name" value="GLHYDRLASE3"/>
</dbReference>
<dbReference type="Gene3D" id="3.20.20.300">
    <property type="entry name" value="Glycoside hydrolase, family 3, N-terminal domain"/>
    <property type="match status" value="1"/>
</dbReference>
<dbReference type="InterPro" id="IPR001764">
    <property type="entry name" value="Glyco_hydro_3_N"/>
</dbReference>
<evidence type="ECO:0000259" key="4">
    <source>
        <dbReference type="Pfam" id="PF01915"/>
    </source>
</evidence>
<accession>A0ABX1CT62</accession>
<dbReference type="InterPro" id="IPR002772">
    <property type="entry name" value="Glyco_hydro_3_C"/>
</dbReference>
<dbReference type="PANTHER" id="PTHR30620">
    <property type="entry name" value="PERIPLASMIC BETA-GLUCOSIDASE-RELATED"/>
    <property type="match status" value="1"/>
</dbReference>
<feature type="region of interest" description="Disordered" evidence="2">
    <location>
        <begin position="14"/>
        <end position="35"/>
    </location>
</feature>
<dbReference type="SUPFAM" id="SSF51445">
    <property type="entry name" value="(Trans)glycosidases"/>
    <property type="match status" value="1"/>
</dbReference>
<keyword evidence="1 6" id="KW-0378">Hydrolase</keyword>
<evidence type="ECO:0000259" key="5">
    <source>
        <dbReference type="Pfam" id="PF18559"/>
    </source>
</evidence>
<dbReference type="InterPro" id="IPR036881">
    <property type="entry name" value="Glyco_hydro_3_C_sf"/>
</dbReference>
<dbReference type="Proteomes" id="UP000732399">
    <property type="component" value="Unassembled WGS sequence"/>
</dbReference>
<reference evidence="6 7" key="1">
    <citation type="submission" date="2020-03" db="EMBL/GenBank/DDBJ databases">
        <authorList>
            <person name="Wang L."/>
            <person name="He N."/>
            <person name="Li Y."/>
            <person name="Fang Y."/>
            <person name="Zhang F."/>
        </authorList>
    </citation>
    <scope>NUCLEOTIDE SEQUENCE [LARGE SCALE GENOMIC DNA]</scope>
    <source>
        <strain evidence="6 7">36D10-4-7</strain>
    </source>
</reference>
<dbReference type="InterPro" id="IPR036962">
    <property type="entry name" value="Glyco_hydro_3_N_sf"/>
</dbReference>
<gene>
    <name evidence="6" type="ORF">HBH26_15500</name>
</gene>
<feature type="domain" description="Glycoside hydrolase family 3 C-terminal" evidence="4">
    <location>
        <begin position="425"/>
        <end position="632"/>
    </location>
</feature>
<organism evidence="6 7">
    <name type="scientific">Sphingomonas corticis</name>
    <dbReference type="NCBI Taxonomy" id="2722791"/>
    <lineage>
        <taxon>Bacteria</taxon>
        <taxon>Pseudomonadati</taxon>
        <taxon>Pseudomonadota</taxon>
        <taxon>Alphaproteobacteria</taxon>
        <taxon>Sphingomonadales</taxon>
        <taxon>Sphingomonadaceae</taxon>
        <taxon>Sphingomonas</taxon>
    </lineage>
</organism>
<evidence type="ECO:0000259" key="3">
    <source>
        <dbReference type="Pfam" id="PF00933"/>
    </source>
</evidence>